<dbReference type="Proteomes" id="UP000182658">
    <property type="component" value="Unassembled WGS sequence"/>
</dbReference>
<feature type="region of interest" description="Disordered" evidence="1">
    <location>
        <begin position="53"/>
        <end position="80"/>
    </location>
</feature>
<dbReference type="PANTHER" id="PTHR37574">
    <property type="entry name" value="LIPASE B"/>
    <property type="match status" value="1"/>
</dbReference>
<protein>
    <submittedName>
        <fullName evidence="2">Alpha/beta-hydrolase</fullName>
    </submittedName>
</protein>
<evidence type="ECO:0000313" key="3">
    <source>
        <dbReference type="Proteomes" id="UP000182658"/>
    </source>
</evidence>
<feature type="compositionally biased region" description="Polar residues" evidence="1">
    <location>
        <begin position="54"/>
        <end position="63"/>
    </location>
</feature>
<keyword evidence="3" id="KW-1185">Reference proteome</keyword>
<dbReference type="InParanoid" id="A0A1J7J6A7"/>
<reference evidence="2 3" key="1">
    <citation type="submission" date="2016-10" db="EMBL/GenBank/DDBJ databases">
        <title>Draft genome sequence of Coniochaeta ligniaria NRRL30616, a lignocellulolytic fungus for bioabatement of inhibitors in plant biomass hydrolysates.</title>
        <authorList>
            <consortium name="DOE Joint Genome Institute"/>
            <person name="Jimenez D.J."/>
            <person name="Hector R.E."/>
            <person name="Riley R."/>
            <person name="Sun H."/>
            <person name="Grigoriev I.V."/>
            <person name="Van Elsas J.D."/>
            <person name="Nichols N.N."/>
        </authorList>
    </citation>
    <scope>NUCLEOTIDE SEQUENCE [LARGE SCALE GENOMIC DNA]</scope>
    <source>
        <strain evidence="2 3">NRRL 30616</strain>
    </source>
</reference>
<sequence>MKPAPKTEAELRLSLASIWSSGNTNFYVGVKAQIDANVSVPDISADLVAPYTPLGSTNNNNPKNPEKSIYPKKGKSDAPYSQSEQDLRSAIFIPPSFTYGQKPPLIFVPGTGTYGGEVYTDNLLKLLSASPLADPVWLNVPGALLGDAQSNAEYVAYAINYISSISANANVSLITWSQGGLDAQWAFTFWPSTRGLVSDFIAVSPDFHGTVFAPALCLSPGKTGFNPCPPSVIQQEYDSRFVATLRAKGGADAYVPTTTVYSGLYDEIVEPQQGVLASAFLRDGRRAGVTNVEVQTACFGRPAGSFYGHAGVLFSPLTAALVVDALSHPGPANLGRLDLGAVCKTYVAPGLTVADATATSGQIVAAAVRLLAFQPRLTSEPGLRSYAT</sequence>
<accession>A0A1J7J6A7</accession>
<dbReference type="InterPro" id="IPR029058">
    <property type="entry name" value="AB_hydrolase_fold"/>
</dbReference>
<dbReference type="PANTHER" id="PTHR37574:SF1">
    <property type="entry name" value="LIPASE B"/>
    <property type="match status" value="1"/>
</dbReference>
<dbReference type="GO" id="GO:0016787">
    <property type="term" value="F:hydrolase activity"/>
    <property type="evidence" value="ECO:0007669"/>
    <property type="project" value="UniProtKB-KW"/>
</dbReference>
<dbReference type="AlphaFoldDB" id="A0A1J7J6A7"/>
<evidence type="ECO:0000313" key="2">
    <source>
        <dbReference type="EMBL" id="OIW28817.1"/>
    </source>
</evidence>
<keyword evidence="2" id="KW-0378">Hydrolase</keyword>
<organism evidence="2 3">
    <name type="scientific">Coniochaeta ligniaria NRRL 30616</name>
    <dbReference type="NCBI Taxonomy" id="1408157"/>
    <lineage>
        <taxon>Eukaryota</taxon>
        <taxon>Fungi</taxon>
        <taxon>Dikarya</taxon>
        <taxon>Ascomycota</taxon>
        <taxon>Pezizomycotina</taxon>
        <taxon>Sordariomycetes</taxon>
        <taxon>Sordariomycetidae</taxon>
        <taxon>Coniochaetales</taxon>
        <taxon>Coniochaetaceae</taxon>
        <taxon>Coniochaeta</taxon>
    </lineage>
</organism>
<dbReference type="SUPFAM" id="SSF53474">
    <property type="entry name" value="alpha/beta-Hydrolases"/>
    <property type="match status" value="1"/>
</dbReference>
<dbReference type="STRING" id="1408157.A0A1J7J6A7"/>
<name>A0A1J7J6A7_9PEZI</name>
<gene>
    <name evidence="2" type="ORF">CONLIGDRAFT_578510</name>
</gene>
<proteinExistence type="predicted"/>
<dbReference type="OrthoDB" id="4605274at2759"/>
<dbReference type="InterPro" id="IPR053228">
    <property type="entry name" value="Stereospecific_Lipase"/>
</dbReference>
<dbReference type="EMBL" id="KV875098">
    <property type="protein sequence ID" value="OIW28817.1"/>
    <property type="molecule type" value="Genomic_DNA"/>
</dbReference>
<evidence type="ECO:0000256" key="1">
    <source>
        <dbReference type="SAM" id="MobiDB-lite"/>
    </source>
</evidence>
<dbReference type="Gene3D" id="3.40.50.1820">
    <property type="entry name" value="alpha/beta hydrolase"/>
    <property type="match status" value="1"/>
</dbReference>